<dbReference type="EMBL" id="JH600070">
    <property type="protein sequence ID" value="EIJ41796.1"/>
    <property type="molecule type" value="Genomic_DNA"/>
</dbReference>
<dbReference type="STRING" id="395493.BegalDRAFT_0888"/>
<gene>
    <name evidence="1" type="ORF">BegalDRAFT_0888</name>
</gene>
<dbReference type="AlphaFoldDB" id="I3CDV3"/>
<evidence type="ECO:0000313" key="2">
    <source>
        <dbReference type="Proteomes" id="UP000005744"/>
    </source>
</evidence>
<dbReference type="Proteomes" id="UP000005744">
    <property type="component" value="Unassembled WGS sequence"/>
</dbReference>
<dbReference type="HOGENOM" id="CLU_2931978_0_0_6"/>
<protein>
    <submittedName>
        <fullName evidence="1">Uncharacterized protein</fullName>
    </submittedName>
</protein>
<sequence length="60" mass="7144">MHSSQDAPLLQKLDNLTKKISLVSPTIRNWQTVFHIAQQFSDDFMQEERKQPEIQTRELF</sequence>
<reference evidence="1 2" key="1">
    <citation type="submission" date="2011-11" db="EMBL/GenBank/DDBJ databases">
        <title>Improved High-Quality Draft sequence of Beggiatoa alba B18lD.</title>
        <authorList>
            <consortium name="US DOE Joint Genome Institute"/>
            <person name="Lucas S."/>
            <person name="Han J."/>
            <person name="Lapidus A."/>
            <person name="Cheng J.-F."/>
            <person name="Goodwin L."/>
            <person name="Pitluck S."/>
            <person name="Peters L."/>
            <person name="Mikhailova N."/>
            <person name="Held B."/>
            <person name="Detter J.C."/>
            <person name="Han C."/>
            <person name="Tapia R."/>
            <person name="Land M."/>
            <person name="Hauser L."/>
            <person name="Kyrpides N."/>
            <person name="Ivanova N."/>
            <person name="Pagani I."/>
            <person name="Samuel K."/>
            <person name="Teske A."/>
            <person name="Mueller J."/>
            <person name="Woyke T."/>
        </authorList>
    </citation>
    <scope>NUCLEOTIDE SEQUENCE [LARGE SCALE GENOMIC DNA]</scope>
    <source>
        <strain evidence="1 2">B18LD</strain>
    </source>
</reference>
<dbReference type="OrthoDB" id="5298361at2"/>
<keyword evidence="2" id="KW-1185">Reference proteome</keyword>
<name>I3CDV3_9GAMM</name>
<proteinExistence type="predicted"/>
<organism evidence="1 2">
    <name type="scientific">Beggiatoa alba B18LD</name>
    <dbReference type="NCBI Taxonomy" id="395493"/>
    <lineage>
        <taxon>Bacteria</taxon>
        <taxon>Pseudomonadati</taxon>
        <taxon>Pseudomonadota</taxon>
        <taxon>Gammaproteobacteria</taxon>
        <taxon>Thiotrichales</taxon>
        <taxon>Thiotrichaceae</taxon>
        <taxon>Beggiatoa</taxon>
    </lineage>
</organism>
<dbReference type="RefSeq" id="WP_002684074.1">
    <property type="nucleotide sequence ID" value="NZ_JH600070.1"/>
</dbReference>
<evidence type="ECO:0000313" key="1">
    <source>
        <dbReference type="EMBL" id="EIJ41796.1"/>
    </source>
</evidence>
<accession>I3CDV3</accession>